<dbReference type="EC" id="7.1.1.2" evidence="3"/>
<keyword evidence="13" id="KW-0830">Ubiquinone</keyword>
<evidence type="ECO:0000256" key="8">
    <source>
        <dbReference type="ARBA" id="ARBA00022792"/>
    </source>
</evidence>
<keyword evidence="8" id="KW-0999">Mitochondrion inner membrane</keyword>
<feature type="transmembrane region" description="Helical" evidence="18">
    <location>
        <begin position="123"/>
        <end position="143"/>
    </location>
</feature>
<sequence>MYLLGGLMILFFLAINMGGMFYMWILLEMVFFFVIFYLIVTCYKKLNLNSIVYYLFIQALGGIMLMSSFLIEMFYFGNFYFFNSGMSWICFFLGLMSLLIKMGVFPFYLQIYKIMIFMNFKQIFMFMVYPKVVPMVMLYNLIGGVEFELNGILIIPFLLLLISGFQGIYSSDIREILAWSGMSQLSWIFVGILGNFFFFFSFFILYSVLLYYICFMVFGSGSKIYYDYMLVGGGYFGNFIMMLLVFLMSGLAPFLMFYMKLFLIFEIMNYSILFMFLMLLGSLGIFFFYVRVIQMGLSLGGSFYYFISNNYIFKPNYVLFFNLFLFSLGGILILV</sequence>
<evidence type="ECO:0000256" key="3">
    <source>
        <dbReference type="ARBA" id="ARBA00012944"/>
    </source>
</evidence>
<dbReference type="GO" id="GO:0006120">
    <property type="term" value="P:mitochondrial electron transport, NADH to ubiquinone"/>
    <property type="evidence" value="ECO:0007669"/>
    <property type="project" value="TreeGrafter"/>
</dbReference>
<dbReference type="GO" id="GO:0008137">
    <property type="term" value="F:NADH dehydrogenase (ubiquinone) activity"/>
    <property type="evidence" value="ECO:0007669"/>
    <property type="project" value="UniProtKB-EC"/>
</dbReference>
<feature type="transmembrane region" description="Helical" evidence="18">
    <location>
        <begin position="189"/>
        <end position="219"/>
    </location>
</feature>
<evidence type="ECO:0000256" key="18">
    <source>
        <dbReference type="SAM" id="Phobius"/>
    </source>
</evidence>
<feature type="transmembrane region" description="Helical" evidence="18">
    <location>
        <begin position="51"/>
        <end position="74"/>
    </location>
</feature>
<dbReference type="GO" id="GO:0005743">
    <property type="term" value="C:mitochondrial inner membrane"/>
    <property type="evidence" value="ECO:0007669"/>
    <property type="project" value="UniProtKB-SubCell"/>
</dbReference>
<evidence type="ECO:0000256" key="2">
    <source>
        <dbReference type="ARBA" id="ARBA00007012"/>
    </source>
</evidence>
<feature type="transmembrane region" description="Helical" evidence="18">
    <location>
        <begin position="270"/>
        <end position="297"/>
    </location>
</feature>
<keyword evidence="14 19" id="KW-0496">Mitochondrion</keyword>
<keyword evidence="9" id="KW-1278">Translocase</keyword>
<name>A0A024FSC5_BOTSH</name>
<feature type="transmembrane region" description="Helical" evidence="18">
    <location>
        <begin position="86"/>
        <end position="111"/>
    </location>
</feature>
<evidence type="ECO:0000256" key="5">
    <source>
        <dbReference type="ARBA" id="ARBA00022448"/>
    </source>
</evidence>
<evidence type="ECO:0000256" key="12">
    <source>
        <dbReference type="ARBA" id="ARBA00023027"/>
    </source>
</evidence>
<evidence type="ECO:0000256" key="6">
    <source>
        <dbReference type="ARBA" id="ARBA00022660"/>
    </source>
</evidence>
<dbReference type="EMBL" id="FM177702">
    <property type="protein sequence ID" value="CAQ68357.1"/>
    <property type="molecule type" value="Genomic_DNA"/>
</dbReference>
<feature type="transmembrane region" description="Helical" evidence="18">
    <location>
        <begin position="6"/>
        <end position="39"/>
    </location>
</feature>
<feature type="transmembrane region" description="Helical" evidence="18">
    <location>
        <begin position="317"/>
        <end position="334"/>
    </location>
</feature>
<protein>
    <recommendedName>
        <fullName evidence="4">NADH-ubiquinone oxidoreductase chain 2</fullName>
        <ecNumber evidence="3">7.1.1.2</ecNumber>
    </recommendedName>
    <alternativeName>
        <fullName evidence="16">NADH dehydrogenase subunit 2</fullName>
    </alternativeName>
</protein>
<evidence type="ECO:0000256" key="1">
    <source>
        <dbReference type="ARBA" id="ARBA00004448"/>
    </source>
</evidence>
<dbReference type="AlphaFoldDB" id="A0A024FSC5"/>
<reference evidence="19" key="1">
    <citation type="journal article" date="2014" name="Genome Biol. Evol.">
        <title>Ascidian mitogenomics: comparison of evolutionary rates in closely related taxa provides evidence of ongoing speciation events.</title>
        <authorList>
            <person name="Griggio F."/>
            <person name="Voskoboynik A."/>
            <person name="Iannelli F."/>
            <person name="Justy F."/>
            <person name="Tilak M.K."/>
            <person name="Turon X."/>
            <person name="Pesole G."/>
            <person name="Douzery E.J."/>
            <person name="Mastrototaro F."/>
            <person name="Gissi C."/>
        </authorList>
    </citation>
    <scope>NUCLEOTIDE SEQUENCE</scope>
    <source>
        <strain evidence="19">VE</strain>
        <tissue evidence="19">Colony</tissue>
    </source>
</reference>
<dbReference type="InterPro" id="IPR050175">
    <property type="entry name" value="Complex_I_Subunit_2"/>
</dbReference>
<evidence type="ECO:0000256" key="15">
    <source>
        <dbReference type="ARBA" id="ARBA00023136"/>
    </source>
</evidence>
<evidence type="ECO:0000256" key="13">
    <source>
        <dbReference type="ARBA" id="ARBA00023075"/>
    </source>
</evidence>
<keyword evidence="15 18" id="KW-0472">Membrane</keyword>
<proteinExistence type="inferred from homology"/>
<comment type="subcellular location">
    <subcellularLocation>
        <location evidence="1">Mitochondrion inner membrane</location>
        <topology evidence="1">Multi-pass membrane protein</topology>
    </subcellularLocation>
</comment>
<dbReference type="PANTHER" id="PTHR46552">
    <property type="entry name" value="NADH-UBIQUINONE OXIDOREDUCTASE CHAIN 2"/>
    <property type="match status" value="1"/>
</dbReference>
<evidence type="ECO:0000256" key="11">
    <source>
        <dbReference type="ARBA" id="ARBA00022989"/>
    </source>
</evidence>
<evidence type="ECO:0000256" key="9">
    <source>
        <dbReference type="ARBA" id="ARBA00022967"/>
    </source>
</evidence>
<keyword evidence="5" id="KW-0813">Transport</keyword>
<evidence type="ECO:0000256" key="14">
    <source>
        <dbReference type="ARBA" id="ARBA00023128"/>
    </source>
</evidence>
<evidence type="ECO:0000256" key="4">
    <source>
        <dbReference type="ARBA" id="ARBA00021008"/>
    </source>
</evidence>
<comment type="catalytic activity">
    <reaction evidence="17">
        <text>a ubiquinone + NADH + 5 H(+)(in) = a ubiquinol + NAD(+) + 4 H(+)(out)</text>
        <dbReference type="Rhea" id="RHEA:29091"/>
        <dbReference type="Rhea" id="RHEA-COMP:9565"/>
        <dbReference type="Rhea" id="RHEA-COMP:9566"/>
        <dbReference type="ChEBI" id="CHEBI:15378"/>
        <dbReference type="ChEBI" id="CHEBI:16389"/>
        <dbReference type="ChEBI" id="CHEBI:17976"/>
        <dbReference type="ChEBI" id="CHEBI:57540"/>
        <dbReference type="ChEBI" id="CHEBI:57945"/>
        <dbReference type="EC" id="7.1.1.2"/>
    </reaction>
</comment>
<evidence type="ECO:0000256" key="10">
    <source>
        <dbReference type="ARBA" id="ARBA00022982"/>
    </source>
</evidence>
<accession>A0A024FSC5</accession>
<geneLocation type="mitochondrion" evidence="19"/>
<feature type="transmembrane region" description="Helical" evidence="18">
    <location>
        <begin position="239"/>
        <end position="258"/>
    </location>
</feature>
<organism evidence="19">
    <name type="scientific">Botryllus schlosseri</name>
    <name type="common">Golden star tunicate</name>
    <name type="synonym">Alcyonium schlosseri</name>
    <dbReference type="NCBI Taxonomy" id="30301"/>
    <lineage>
        <taxon>Eukaryota</taxon>
        <taxon>Metazoa</taxon>
        <taxon>Chordata</taxon>
        <taxon>Tunicata</taxon>
        <taxon>Ascidiacea</taxon>
        <taxon>Stolidobranchia</taxon>
        <taxon>Styelidae</taxon>
        <taxon>Botryllus</taxon>
    </lineage>
</organism>
<comment type="similarity">
    <text evidence="2">Belongs to the complex I subunit 2 family.</text>
</comment>
<evidence type="ECO:0000313" key="19">
    <source>
        <dbReference type="EMBL" id="CAQ68357.1"/>
    </source>
</evidence>
<keyword evidence="6" id="KW-0679">Respiratory chain</keyword>
<gene>
    <name evidence="19" type="primary">nad2</name>
</gene>
<dbReference type="PANTHER" id="PTHR46552:SF1">
    <property type="entry name" value="NADH-UBIQUINONE OXIDOREDUCTASE CHAIN 2"/>
    <property type="match status" value="1"/>
</dbReference>
<keyword evidence="11 18" id="KW-1133">Transmembrane helix</keyword>
<keyword evidence="10" id="KW-0249">Electron transport</keyword>
<feature type="transmembrane region" description="Helical" evidence="18">
    <location>
        <begin position="149"/>
        <end position="169"/>
    </location>
</feature>
<keyword evidence="12" id="KW-0520">NAD</keyword>
<evidence type="ECO:0000256" key="7">
    <source>
        <dbReference type="ARBA" id="ARBA00022692"/>
    </source>
</evidence>
<keyword evidence="7 18" id="KW-0812">Transmembrane</keyword>
<evidence type="ECO:0000256" key="17">
    <source>
        <dbReference type="ARBA" id="ARBA00049551"/>
    </source>
</evidence>
<evidence type="ECO:0000256" key="16">
    <source>
        <dbReference type="ARBA" id="ARBA00031028"/>
    </source>
</evidence>